<dbReference type="InterPro" id="IPR053547">
    <property type="entry name" value="Multiheme_cyt_c_menaq_reduct"/>
</dbReference>
<evidence type="ECO:0000259" key="2">
    <source>
        <dbReference type="Pfam" id="PF14522"/>
    </source>
</evidence>
<dbReference type="RefSeq" id="WP_092118473.1">
    <property type="nucleotide sequence ID" value="NZ_FMXO01000005.1"/>
</dbReference>
<dbReference type="InterPro" id="IPR036280">
    <property type="entry name" value="Multihaem_cyt_sf"/>
</dbReference>
<dbReference type="EMBL" id="FMXO01000005">
    <property type="protein sequence ID" value="SDB21267.1"/>
    <property type="molecule type" value="Genomic_DNA"/>
</dbReference>
<dbReference type="PANTHER" id="PTHR39425">
    <property type="entry name" value="LIPOPROTEIN CYTOCHROME C"/>
    <property type="match status" value="1"/>
</dbReference>
<dbReference type="SUPFAM" id="SSF48695">
    <property type="entry name" value="Multiheme cytochromes"/>
    <property type="match status" value="1"/>
</dbReference>
<accession>A0A1G6BL11</accession>
<dbReference type="OrthoDB" id="9814800at2"/>
<dbReference type="Proteomes" id="UP000198771">
    <property type="component" value="Unassembled WGS sequence"/>
</dbReference>
<dbReference type="Pfam" id="PF14522">
    <property type="entry name" value="Cytochrome_C7"/>
    <property type="match status" value="1"/>
</dbReference>
<protein>
    <submittedName>
        <fullName evidence="3">Cytochrome c7</fullName>
    </submittedName>
</protein>
<dbReference type="STRING" id="617002.SAMN05660653_01018"/>
<keyword evidence="4" id="KW-1185">Reference proteome</keyword>
<dbReference type="InterPro" id="IPR029467">
    <property type="entry name" value="Cyt_c7-like"/>
</dbReference>
<sequence length="193" mass="21845">MEEKKGGSSTGGVALPFVVGFAAALIFGWLIFPQLLFSKKTQPLVFTHQNHVELYGMACEDCHDYRRDGSFTGIPSNAQCAECHSFPLGDHPDEIRFVEEFYEKGIEVPWLVYQYQPDNVFFSHAAHREFDCTACHPDVGSSNTLPVYYENRLTKYSKDTMKMKDCERCHATVAAQEPERFFGAANACQICHK</sequence>
<keyword evidence="1" id="KW-0472">Membrane</keyword>
<dbReference type="PANTHER" id="PTHR39425:SF1">
    <property type="entry name" value="CYTOCHROME C7-LIKE DOMAIN-CONTAINING PROTEIN"/>
    <property type="match status" value="1"/>
</dbReference>
<name>A0A1G6BL11_9BACT</name>
<keyword evidence="1" id="KW-1133">Transmembrane helix</keyword>
<gene>
    <name evidence="3" type="ORF">SAMN05660653_01018</name>
</gene>
<dbReference type="Gene3D" id="3.90.10.10">
    <property type="entry name" value="Cytochrome C3"/>
    <property type="match status" value="2"/>
</dbReference>
<proteinExistence type="predicted"/>
<dbReference type="NCBIfam" id="NF041781">
    <property type="entry name" value="mnquin_red_QrcA"/>
    <property type="match status" value="1"/>
</dbReference>
<dbReference type="CDD" id="cd08168">
    <property type="entry name" value="Cytochrom_C3"/>
    <property type="match status" value="1"/>
</dbReference>
<evidence type="ECO:0000313" key="4">
    <source>
        <dbReference type="Proteomes" id="UP000198771"/>
    </source>
</evidence>
<keyword evidence="1" id="KW-0812">Transmembrane</keyword>
<reference evidence="3 4" key="1">
    <citation type="submission" date="2016-10" db="EMBL/GenBank/DDBJ databases">
        <authorList>
            <person name="de Groot N.N."/>
        </authorList>
    </citation>
    <scope>NUCLEOTIDE SEQUENCE [LARGE SCALE GENOMIC DNA]</scope>
    <source>
        <strain evidence="3 4">ASO4-2</strain>
    </source>
</reference>
<evidence type="ECO:0000313" key="3">
    <source>
        <dbReference type="EMBL" id="SDB21267.1"/>
    </source>
</evidence>
<dbReference type="AlphaFoldDB" id="A0A1G6BL11"/>
<feature type="transmembrane region" description="Helical" evidence="1">
    <location>
        <begin position="12"/>
        <end position="32"/>
    </location>
</feature>
<feature type="domain" description="Cytochrome c7-like" evidence="2">
    <location>
        <begin position="121"/>
        <end position="193"/>
    </location>
</feature>
<evidence type="ECO:0000256" key="1">
    <source>
        <dbReference type="SAM" id="Phobius"/>
    </source>
</evidence>
<organism evidence="3 4">
    <name type="scientific">Desulfonatronum thiosulfatophilum</name>
    <dbReference type="NCBI Taxonomy" id="617002"/>
    <lineage>
        <taxon>Bacteria</taxon>
        <taxon>Pseudomonadati</taxon>
        <taxon>Thermodesulfobacteriota</taxon>
        <taxon>Desulfovibrionia</taxon>
        <taxon>Desulfovibrionales</taxon>
        <taxon>Desulfonatronaceae</taxon>
        <taxon>Desulfonatronum</taxon>
    </lineage>
</organism>